<dbReference type="SUPFAM" id="SSF52833">
    <property type="entry name" value="Thioredoxin-like"/>
    <property type="match status" value="1"/>
</dbReference>
<dbReference type="GO" id="GO:0006749">
    <property type="term" value="P:glutathione metabolic process"/>
    <property type="evidence" value="ECO:0007669"/>
    <property type="project" value="TreeGrafter"/>
</dbReference>
<accession>A0A1Y2CQF1</accession>
<feature type="domain" description="GST C-terminal" evidence="7">
    <location>
        <begin position="88"/>
        <end position="216"/>
    </location>
</feature>
<comment type="catalytic activity">
    <reaction evidence="5">
        <text>RX + glutathione = an S-substituted glutathione + a halide anion + H(+)</text>
        <dbReference type="Rhea" id="RHEA:16437"/>
        <dbReference type="ChEBI" id="CHEBI:15378"/>
        <dbReference type="ChEBI" id="CHEBI:16042"/>
        <dbReference type="ChEBI" id="CHEBI:17792"/>
        <dbReference type="ChEBI" id="CHEBI:57925"/>
        <dbReference type="ChEBI" id="CHEBI:90779"/>
        <dbReference type="EC" id="2.5.1.18"/>
    </reaction>
</comment>
<evidence type="ECO:0000256" key="1">
    <source>
        <dbReference type="ARBA" id="ARBA00003701"/>
    </source>
</evidence>
<name>A0A1Y2CQF1_9FUNG</name>
<comment type="caution">
    <text evidence="8">The sequence shown here is derived from an EMBL/GenBank/DDBJ whole genome shotgun (WGS) entry which is preliminary data.</text>
</comment>
<dbReference type="InterPro" id="IPR036282">
    <property type="entry name" value="Glutathione-S-Trfase_C_sf"/>
</dbReference>
<evidence type="ECO:0000256" key="5">
    <source>
        <dbReference type="ARBA" id="ARBA00047960"/>
    </source>
</evidence>
<evidence type="ECO:0000256" key="3">
    <source>
        <dbReference type="ARBA" id="ARBA00012452"/>
    </source>
</evidence>
<dbReference type="STRING" id="1754190.A0A1Y2CQF1"/>
<feature type="domain" description="GST N-terminal" evidence="6">
    <location>
        <begin position="3"/>
        <end position="86"/>
    </location>
</feature>
<dbReference type="Proteomes" id="UP000193920">
    <property type="component" value="Unassembled WGS sequence"/>
</dbReference>
<dbReference type="PANTHER" id="PTHR11571:SF222">
    <property type="entry name" value="GLUTATHIONE TRANSFERASE"/>
    <property type="match status" value="1"/>
</dbReference>
<evidence type="ECO:0000256" key="2">
    <source>
        <dbReference type="ARBA" id="ARBA00005861"/>
    </source>
</evidence>
<protein>
    <recommendedName>
        <fullName evidence="3">glutathione transferase</fullName>
        <ecNumber evidence="3">2.5.1.18</ecNumber>
    </recommendedName>
</protein>
<dbReference type="EMBL" id="MCOG01000100">
    <property type="protein sequence ID" value="ORY49261.1"/>
    <property type="molecule type" value="Genomic_DNA"/>
</dbReference>
<dbReference type="InterPro" id="IPR004045">
    <property type="entry name" value="Glutathione_S-Trfase_N"/>
</dbReference>
<evidence type="ECO:0000259" key="7">
    <source>
        <dbReference type="PROSITE" id="PS50405"/>
    </source>
</evidence>
<gene>
    <name evidence="8" type="ORF">LY90DRAFT_619389</name>
</gene>
<organism evidence="8 9">
    <name type="scientific">Neocallimastix californiae</name>
    <dbReference type="NCBI Taxonomy" id="1754190"/>
    <lineage>
        <taxon>Eukaryota</taxon>
        <taxon>Fungi</taxon>
        <taxon>Fungi incertae sedis</taxon>
        <taxon>Chytridiomycota</taxon>
        <taxon>Chytridiomycota incertae sedis</taxon>
        <taxon>Neocallimastigomycetes</taxon>
        <taxon>Neocallimastigales</taxon>
        <taxon>Neocallimastigaceae</taxon>
        <taxon>Neocallimastix</taxon>
    </lineage>
</organism>
<dbReference type="GO" id="GO:0004364">
    <property type="term" value="F:glutathione transferase activity"/>
    <property type="evidence" value="ECO:0007669"/>
    <property type="project" value="UniProtKB-EC"/>
</dbReference>
<reference evidence="8 9" key="1">
    <citation type="submission" date="2016-08" db="EMBL/GenBank/DDBJ databases">
        <title>A Parts List for Fungal Cellulosomes Revealed by Comparative Genomics.</title>
        <authorList>
            <consortium name="DOE Joint Genome Institute"/>
            <person name="Haitjema C.H."/>
            <person name="Gilmore S.P."/>
            <person name="Henske J.K."/>
            <person name="Solomon K.V."/>
            <person name="De Groot R."/>
            <person name="Kuo A."/>
            <person name="Mondo S.J."/>
            <person name="Salamov A.A."/>
            <person name="Labutti K."/>
            <person name="Zhao Z."/>
            <person name="Chiniquy J."/>
            <person name="Barry K."/>
            <person name="Brewer H.M."/>
            <person name="Purvine S.O."/>
            <person name="Wright A.T."/>
            <person name="Boxma B."/>
            <person name="Van Alen T."/>
            <person name="Hackstein J.H."/>
            <person name="Baker S.E."/>
            <person name="Grigoriev I.V."/>
            <person name="O'Malley M.A."/>
        </authorList>
    </citation>
    <scope>NUCLEOTIDE SEQUENCE [LARGE SCALE GENOMIC DNA]</scope>
    <source>
        <strain evidence="8 9">G1</strain>
    </source>
</reference>
<keyword evidence="4" id="KW-0808">Transferase</keyword>
<comment type="function">
    <text evidence="1">Conjugation of reduced glutathione to a wide number of exogenous and endogenous hydrophobic electrophiles.</text>
</comment>
<dbReference type="PROSITE" id="PS50405">
    <property type="entry name" value="GST_CTER"/>
    <property type="match status" value="1"/>
</dbReference>
<evidence type="ECO:0000256" key="4">
    <source>
        <dbReference type="ARBA" id="ARBA00022679"/>
    </source>
</evidence>
<dbReference type="InterPro" id="IPR050213">
    <property type="entry name" value="GST_superfamily"/>
</dbReference>
<dbReference type="SUPFAM" id="SSF47616">
    <property type="entry name" value="GST C-terminal domain-like"/>
    <property type="match status" value="1"/>
</dbReference>
<dbReference type="InterPro" id="IPR010987">
    <property type="entry name" value="Glutathione-S-Trfase_C-like"/>
</dbReference>
<evidence type="ECO:0000259" key="6">
    <source>
        <dbReference type="PROSITE" id="PS50404"/>
    </source>
</evidence>
<dbReference type="InterPro" id="IPR036249">
    <property type="entry name" value="Thioredoxin-like_sf"/>
</dbReference>
<dbReference type="OrthoDB" id="414243at2759"/>
<dbReference type="PROSITE" id="PS50404">
    <property type="entry name" value="GST_NTER"/>
    <property type="match status" value="1"/>
</dbReference>
<proteinExistence type="inferred from homology"/>
<sequence length="216" mass="25119">MNSRFEVYYFSIQGRAEYIRLLLTVARATWINKVPSNWPQEKISTEDLLYEQLPMLIEHKSSGEEFRLVQMGPIIRYIADTFELKTDCKYKNSLLDSYFEGLYDIIDKFIHVTLNTKSKDLSDAFKDFLNDEFINQNISYQEDILAKNGSNGHYMDNKLTYVDVIAFGLIDASLQSPGLKGLFSSEKTPNLMKVYDNVAKIPEIRTYLNSKQRYVN</sequence>
<dbReference type="EC" id="2.5.1.18" evidence="3"/>
<dbReference type="Gene3D" id="3.40.30.10">
    <property type="entry name" value="Glutaredoxin"/>
    <property type="match status" value="1"/>
</dbReference>
<evidence type="ECO:0000313" key="8">
    <source>
        <dbReference type="EMBL" id="ORY49261.1"/>
    </source>
</evidence>
<dbReference type="Gene3D" id="1.20.1050.10">
    <property type="match status" value="1"/>
</dbReference>
<keyword evidence="9" id="KW-1185">Reference proteome</keyword>
<dbReference type="AlphaFoldDB" id="A0A1Y2CQF1"/>
<dbReference type="InterPro" id="IPR004046">
    <property type="entry name" value="GST_C"/>
</dbReference>
<evidence type="ECO:0000313" key="9">
    <source>
        <dbReference type="Proteomes" id="UP000193920"/>
    </source>
</evidence>
<dbReference type="PANTHER" id="PTHR11571">
    <property type="entry name" value="GLUTATHIONE S-TRANSFERASE"/>
    <property type="match status" value="1"/>
</dbReference>
<dbReference type="Pfam" id="PF14497">
    <property type="entry name" value="GST_C_3"/>
    <property type="match status" value="1"/>
</dbReference>
<comment type="similarity">
    <text evidence="2">Belongs to the GST superfamily. Mu family.</text>
</comment>